<keyword evidence="2" id="KW-0175">Coiled coil</keyword>
<feature type="region of interest" description="Disordered" evidence="3">
    <location>
        <begin position="13"/>
        <end position="152"/>
    </location>
</feature>
<feature type="compositionally biased region" description="Basic and acidic residues" evidence="3">
    <location>
        <begin position="399"/>
        <end position="417"/>
    </location>
</feature>
<keyword evidence="5" id="KW-1185">Reference proteome</keyword>
<organism evidence="4 5">
    <name type="scientific">Cryptococcus gattii EJB2</name>
    <dbReference type="NCBI Taxonomy" id="1296103"/>
    <lineage>
        <taxon>Eukaryota</taxon>
        <taxon>Fungi</taxon>
        <taxon>Dikarya</taxon>
        <taxon>Basidiomycota</taxon>
        <taxon>Agaricomycotina</taxon>
        <taxon>Tremellomycetes</taxon>
        <taxon>Tremellales</taxon>
        <taxon>Cryptococcaceae</taxon>
        <taxon>Cryptococcus</taxon>
        <taxon>Cryptococcus gattii species complex</taxon>
    </lineage>
</organism>
<feature type="region of interest" description="Disordered" evidence="3">
    <location>
        <begin position="183"/>
        <end position="386"/>
    </location>
</feature>
<name>A0ABR5BPP2_9TREE</name>
<evidence type="ECO:0000256" key="2">
    <source>
        <dbReference type="ARBA" id="ARBA00023054"/>
    </source>
</evidence>
<feature type="compositionally biased region" description="Basic and acidic residues" evidence="3">
    <location>
        <begin position="13"/>
        <end position="68"/>
    </location>
</feature>
<feature type="compositionally biased region" description="Low complexity" evidence="3">
    <location>
        <begin position="140"/>
        <end position="151"/>
    </location>
</feature>
<feature type="region of interest" description="Disordered" evidence="3">
    <location>
        <begin position="399"/>
        <end position="426"/>
    </location>
</feature>
<dbReference type="EMBL" id="KN848756">
    <property type="protein sequence ID" value="KIR77306.1"/>
    <property type="molecule type" value="Genomic_DNA"/>
</dbReference>
<dbReference type="InterPro" id="IPR013256">
    <property type="entry name" value="Chromatin_SPT2"/>
</dbReference>
<comment type="similarity">
    <text evidence="1">Belongs to the SPT2 family.</text>
</comment>
<gene>
    <name evidence="4" type="ORF">I306_05761</name>
</gene>
<dbReference type="Proteomes" id="UP000054272">
    <property type="component" value="Unassembled WGS sequence"/>
</dbReference>
<dbReference type="Pfam" id="PF08243">
    <property type="entry name" value="SPT2"/>
    <property type="match status" value="1"/>
</dbReference>
<feature type="compositionally biased region" description="Polar residues" evidence="3">
    <location>
        <begin position="264"/>
        <end position="284"/>
    </location>
</feature>
<feature type="compositionally biased region" description="Basic and acidic residues" evidence="3">
    <location>
        <begin position="230"/>
        <end position="263"/>
    </location>
</feature>
<evidence type="ECO:0000256" key="1">
    <source>
        <dbReference type="ARBA" id="ARBA00006461"/>
    </source>
</evidence>
<feature type="compositionally biased region" description="Acidic residues" evidence="3">
    <location>
        <begin position="369"/>
        <end position="378"/>
    </location>
</feature>
<feature type="compositionally biased region" description="Polar residues" evidence="3">
    <location>
        <begin position="199"/>
        <end position="211"/>
    </location>
</feature>
<feature type="compositionally biased region" description="Polar residues" evidence="3">
    <location>
        <begin position="127"/>
        <end position="139"/>
    </location>
</feature>
<dbReference type="SMART" id="SM00784">
    <property type="entry name" value="SPT2"/>
    <property type="match status" value="1"/>
</dbReference>
<reference evidence="4 5" key="1">
    <citation type="submission" date="2015-01" db="EMBL/GenBank/DDBJ databases">
        <title>The Genome Sequence of Cryptococcus gattii EJB2.</title>
        <authorList>
            <consortium name="The Broad Institute Genomics Platform"/>
            <person name="Cuomo C."/>
            <person name="Litvintseva A."/>
            <person name="Chen Y."/>
            <person name="Heitman J."/>
            <person name="Sun S."/>
            <person name="Springer D."/>
            <person name="Dromer F."/>
            <person name="Young S."/>
            <person name="Zeng Q."/>
            <person name="Gargeya S."/>
            <person name="Abouelleil A."/>
            <person name="Alvarado L."/>
            <person name="Chapman S.B."/>
            <person name="Gainer-Dewar J."/>
            <person name="Goldberg J."/>
            <person name="Griggs A."/>
            <person name="Gujja S."/>
            <person name="Hansen M."/>
            <person name="Howarth C."/>
            <person name="Imamovic A."/>
            <person name="Larimer J."/>
            <person name="Murphy C."/>
            <person name="Naylor J."/>
            <person name="Pearson M."/>
            <person name="Priest M."/>
            <person name="Roberts A."/>
            <person name="Saif S."/>
            <person name="Shea T."/>
            <person name="Sykes S."/>
            <person name="Wortman J."/>
            <person name="Nusbaum C."/>
            <person name="Birren B."/>
        </authorList>
    </citation>
    <scope>NUCLEOTIDE SEQUENCE [LARGE SCALE GENOMIC DNA]</scope>
    <source>
        <strain evidence="4 5">EJB2</strain>
    </source>
</reference>
<evidence type="ECO:0000313" key="5">
    <source>
        <dbReference type="Proteomes" id="UP000054272"/>
    </source>
</evidence>
<feature type="compositionally biased region" description="Basic residues" evidence="3">
    <location>
        <begin position="323"/>
        <end position="333"/>
    </location>
</feature>
<accession>A0ABR5BPP2</accession>
<sequence>MSEYQALKARALEMQREKEEAMKRELAAKQEREKQLAREQEERRKRLEEASKEARRRELMRAHEELNRKAGGAGNSASQADYDPFAEDVKPIATSNISKPSAARSGLPKATKAALSKPASLPSAKAGTSNKSENTKTGTSAKSSSPPVAAVLGRKEKAARLFAQKAKKSAADSLFSVRSLVESREPAQAPITPRAGPSQVVSTSMKTQMRGKTNAGGRNAAVRSRLTMNGKEELRKLCPDRDIRDRRSIDEISRDLKAKRLLTDESSPQKNTRPLTASMSNLSIPPSKARERRPISNPPSQKTRRYSLDESTDSESDSLSSSRAKRRSKKRSRSPPNHLSEPSAAFISAEIQALFRRPGRPQPKHADDFSDASSDDMEAGLSDVEVEERRAAKIARLEDEAAEREEREHKLRKEALKKQRLKGGRA</sequence>
<evidence type="ECO:0000256" key="3">
    <source>
        <dbReference type="SAM" id="MobiDB-lite"/>
    </source>
</evidence>
<feature type="compositionally biased region" description="Low complexity" evidence="3">
    <location>
        <begin position="112"/>
        <end position="126"/>
    </location>
</feature>
<proteinExistence type="inferred from homology"/>
<evidence type="ECO:0000313" key="4">
    <source>
        <dbReference type="EMBL" id="KIR77306.1"/>
    </source>
</evidence>
<protein>
    <submittedName>
        <fullName evidence="4">Protein SPT2</fullName>
    </submittedName>
</protein>